<dbReference type="EMBL" id="QTKX01000001">
    <property type="protein sequence ID" value="MBS8264969.1"/>
    <property type="molecule type" value="Genomic_DNA"/>
</dbReference>
<dbReference type="AlphaFoldDB" id="A0A944GWT2"/>
<accession>A0A944GWT2</accession>
<dbReference type="InterPro" id="IPR011528">
    <property type="entry name" value="NERD"/>
</dbReference>
<gene>
    <name evidence="2" type="ORF">DYI25_11000</name>
</gene>
<proteinExistence type="predicted"/>
<organism evidence="2 3">
    <name type="scientific">Mesobacillus boroniphilus</name>
    <dbReference type="NCBI Taxonomy" id="308892"/>
    <lineage>
        <taxon>Bacteria</taxon>
        <taxon>Bacillati</taxon>
        <taxon>Bacillota</taxon>
        <taxon>Bacilli</taxon>
        <taxon>Bacillales</taxon>
        <taxon>Bacillaceae</taxon>
        <taxon>Mesobacillus</taxon>
    </lineage>
</organism>
<protein>
    <submittedName>
        <fullName evidence="2">NERD domain-containing protein</fullName>
    </submittedName>
</protein>
<evidence type="ECO:0000259" key="1">
    <source>
        <dbReference type="PROSITE" id="PS50965"/>
    </source>
</evidence>
<keyword evidence="3" id="KW-1185">Reference proteome</keyword>
<reference evidence="2 3" key="1">
    <citation type="journal article" date="2021" name="Microorganisms">
        <title>Bacterial Dimethylsulfoniopropionate Biosynthesis in the East China Sea.</title>
        <authorList>
            <person name="Liu J."/>
            <person name="Zhang Y."/>
            <person name="Liu J."/>
            <person name="Zhong H."/>
            <person name="Williams B.T."/>
            <person name="Zheng Y."/>
            <person name="Curson A.R.J."/>
            <person name="Sun C."/>
            <person name="Sun H."/>
            <person name="Song D."/>
            <person name="Wagner Mackenzie B."/>
            <person name="Bermejo Martinez A."/>
            <person name="Todd J.D."/>
            <person name="Zhang X.H."/>
        </authorList>
    </citation>
    <scope>NUCLEOTIDE SEQUENCE [LARGE SCALE GENOMIC DNA]</scope>
    <source>
        <strain evidence="2 3">ESS08</strain>
    </source>
</reference>
<dbReference type="PROSITE" id="PS50965">
    <property type="entry name" value="NERD"/>
    <property type="match status" value="1"/>
</dbReference>
<feature type="domain" description="NERD" evidence="1">
    <location>
        <begin position="40"/>
        <end position="150"/>
    </location>
</feature>
<dbReference type="Proteomes" id="UP000761411">
    <property type="component" value="Unassembled WGS sequence"/>
</dbReference>
<sequence>MWIMFTKNRYESEELRILKALNKRMDLPDKEKQYFSNLQKGFEGELMFDGYLQRIVIQSYILNDLLFEHNHSHFQIDSLMISQYLTYLFEVKNFEGEYYFDGDTFKKINGNEVKNPLLQLERNVSLLRQFFISIGFKTPIEAYLVFVNPDFTLYQAPLNSRIILPTNLNRFIHQMNNQKSTLNIQHSRLSEKLLSSHLTKSPFTKILPYEYAQLRKGVFCHSCGTVMEEYHGREIICKSCAVKENTKNAMLSCVKEFNVLYPQEKLSTNIIYEWCGGLFPKKTIRQVMKENFIISGYGQWSYYE</sequence>
<comment type="caution">
    <text evidence="2">The sequence shown here is derived from an EMBL/GenBank/DDBJ whole genome shotgun (WGS) entry which is preliminary data.</text>
</comment>
<evidence type="ECO:0000313" key="2">
    <source>
        <dbReference type="EMBL" id="MBS8264969.1"/>
    </source>
</evidence>
<evidence type="ECO:0000313" key="3">
    <source>
        <dbReference type="Proteomes" id="UP000761411"/>
    </source>
</evidence>
<name>A0A944GWT2_9BACI</name>
<dbReference type="Pfam" id="PF08378">
    <property type="entry name" value="NERD"/>
    <property type="match status" value="1"/>
</dbReference>